<keyword evidence="4" id="KW-0687">Ribonucleoprotein</keyword>
<dbReference type="GO" id="GO:0019843">
    <property type="term" value="F:rRNA binding"/>
    <property type="evidence" value="ECO:0007669"/>
    <property type="project" value="UniProtKB-KW"/>
</dbReference>
<evidence type="ECO:0000256" key="3">
    <source>
        <dbReference type="ARBA" id="ARBA00022980"/>
    </source>
</evidence>
<proteinExistence type="inferred from homology"/>
<dbReference type="EMBL" id="EU016608">
    <property type="protein sequence ID" value="ABZ07747.1"/>
    <property type="molecule type" value="Genomic_DNA"/>
</dbReference>
<feature type="domain" description="Large ribosomal subunit protein uL6 alpha-beta" evidence="5">
    <location>
        <begin position="99"/>
        <end position="173"/>
    </location>
</feature>
<dbReference type="Gene3D" id="3.90.930.12">
    <property type="entry name" value="Ribosomal protein L6, alpha-beta domain"/>
    <property type="match status" value="2"/>
</dbReference>
<dbReference type="NCBIfam" id="NF004037">
    <property type="entry name" value="PRK05518.1"/>
    <property type="match status" value="1"/>
</dbReference>
<name>B3T588_9ZZZZ</name>
<reference evidence="6" key="1">
    <citation type="journal article" date="2008" name="ISME J.">
        <title>Genomic patterns of recombination, clonal divergence and environment in marine microbial populations.</title>
        <authorList>
            <person name="Konstantinidis K.T."/>
            <person name="Delong E.F."/>
        </authorList>
    </citation>
    <scope>NUCLEOTIDE SEQUENCE</scope>
</reference>
<gene>
    <name evidence="6" type="ORF">ALOHA_HF4000ANIW141A21ctg1g32</name>
</gene>
<dbReference type="Pfam" id="PF00347">
    <property type="entry name" value="Ribosomal_L6"/>
    <property type="match status" value="1"/>
</dbReference>
<accession>B3T588</accession>
<keyword evidence="3 6" id="KW-0689">Ribosomal protein</keyword>
<dbReference type="SUPFAM" id="SSF56053">
    <property type="entry name" value="Ribosomal protein L6"/>
    <property type="match status" value="2"/>
</dbReference>
<dbReference type="AlphaFoldDB" id="B3T588"/>
<dbReference type="PANTHER" id="PTHR11655:SF16">
    <property type="entry name" value="60S RIBOSOMAL PROTEIN L9"/>
    <property type="match status" value="1"/>
</dbReference>
<dbReference type="PIRSF" id="PIRSF002162">
    <property type="entry name" value="Ribosomal_L6"/>
    <property type="match status" value="1"/>
</dbReference>
<dbReference type="InterPro" id="IPR020040">
    <property type="entry name" value="Ribosomal_uL6_a/b-dom"/>
</dbReference>
<protein>
    <submittedName>
        <fullName evidence="6">Putative ribosomal protein L6</fullName>
    </submittedName>
</protein>
<dbReference type="FunFam" id="3.90.930.12:FF:000008">
    <property type="entry name" value="50S ribosomal protein L6"/>
    <property type="match status" value="1"/>
</dbReference>
<keyword evidence="2" id="KW-0694">RNA-binding</keyword>
<dbReference type="InterPro" id="IPR000702">
    <property type="entry name" value="Ribosomal_uL6-like"/>
</dbReference>
<dbReference type="HAMAP" id="MF_01365_A">
    <property type="entry name" value="Ribosomal_uL6_A"/>
    <property type="match status" value="1"/>
</dbReference>
<evidence type="ECO:0000256" key="4">
    <source>
        <dbReference type="ARBA" id="ARBA00023274"/>
    </source>
</evidence>
<evidence type="ECO:0000256" key="1">
    <source>
        <dbReference type="ARBA" id="ARBA00022730"/>
    </source>
</evidence>
<dbReference type="NCBIfam" id="TIGR03653">
    <property type="entry name" value="uL6_arch"/>
    <property type="match status" value="1"/>
</dbReference>
<dbReference type="PANTHER" id="PTHR11655">
    <property type="entry name" value="60S/50S RIBOSOMAL PROTEIN L6/L9"/>
    <property type="match status" value="1"/>
</dbReference>
<dbReference type="GO" id="GO:1990904">
    <property type="term" value="C:ribonucleoprotein complex"/>
    <property type="evidence" value="ECO:0007669"/>
    <property type="project" value="UniProtKB-KW"/>
</dbReference>
<dbReference type="InterPro" id="IPR019907">
    <property type="entry name" value="Ribosomal_uL6_arc"/>
</dbReference>
<organism evidence="6">
    <name type="scientific">uncultured marine microorganism HF4000_ANIW141A21</name>
    <dbReference type="NCBI Taxonomy" id="455535"/>
    <lineage>
        <taxon>unclassified sequences</taxon>
        <taxon>environmental samples</taxon>
    </lineage>
</organism>
<sequence length="182" mass="20259">MSTKKERITETKISIPDGISVDLNDTELAIKGPLGTNTKSFVRIPVSLSVGDDDIIIKATGNRKFHLSIMNTARSLITNMIKGATNGFSYRLKMVYAHFPMSVKVSGDKLLIENFYGERSPRIARIMGECKLKTEGDDVVIDGISLEDVGQTAANIERATKVKKKDQRVFLDGIYVYEKKKE</sequence>
<dbReference type="GO" id="GO:0003735">
    <property type="term" value="F:structural constituent of ribosome"/>
    <property type="evidence" value="ECO:0007669"/>
    <property type="project" value="InterPro"/>
</dbReference>
<evidence type="ECO:0000259" key="5">
    <source>
        <dbReference type="Pfam" id="PF00347"/>
    </source>
</evidence>
<evidence type="ECO:0000313" key="6">
    <source>
        <dbReference type="EMBL" id="ABZ07747.1"/>
    </source>
</evidence>
<keyword evidence="1" id="KW-0699">rRNA-binding</keyword>
<evidence type="ECO:0000256" key="2">
    <source>
        <dbReference type="ARBA" id="ARBA00022884"/>
    </source>
</evidence>
<dbReference type="InterPro" id="IPR036789">
    <property type="entry name" value="Ribosomal_uL6-like_a/b-dom_sf"/>
</dbReference>